<organism evidence="7 8">
    <name type="scientific">Ophiophagus hannah</name>
    <name type="common">King cobra</name>
    <name type="synonym">Naja hannah</name>
    <dbReference type="NCBI Taxonomy" id="8665"/>
    <lineage>
        <taxon>Eukaryota</taxon>
        <taxon>Metazoa</taxon>
        <taxon>Chordata</taxon>
        <taxon>Craniata</taxon>
        <taxon>Vertebrata</taxon>
        <taxon>Euteleostomi</taxon>
        <taxon>Lepidosauria</taxon>
        <taxon>Squamata</taxon>
        <taxon>Bifurcata</taxon>
        <taxon>Unidentata</taxon>
        <taxon>Episquamata</taxon>
        <taxon>Toxicofera</taxon>
        <taxon>Serpentes</taxon>
        <taxon>Colubroidea</taxon>
        <taxon>Elapidae</taxon>
        <taxon>Elapinae</taxon>
        <taxon>Ophiophagus</taxon>
    </lineage>
</organism>
<dbReference type="InterPro" id="IPR019734">
    <property type="entry name" value="TPR_rpt"/>
</dbReference>
<comment type="similarity">
    <text evidence="2">Belongs to the peroxisomal targeting signal receptor family.</text>
</comment>
<name>V8N4X2_OPHHA</name>
<proteinExistence type="inferred from homology"/>
<dbReference type="SMART" id="SM00028">
    <property type="entry name" value="TPR"/>
    <property type="match status" value="3"/>
</dbReference>
<dbReference type="SUPFAM" id="SSF48452">
    <property type="entry name" value="TPR-like"/>
    <property type="match status" value="1"/>
</dbReference>
<feature type="non-terminal residue" evidence="7">
    <location>
        <position position="153"/>
    </location>
</feature>
<reference evidence="7 8" key="1">
    <citation type="journal article" date="2013" name="Proc. Natl. Acad. Sci. U.S.A.">
        <title>The king cobra genome reveals dynamic gene evolution and adaptation in the snake venom system.</title>
        <authorList>
            <person name="Vonk F.J."/>
            <person name="Casewell N.R."/>
            <person name="Henkel C.V."/>
            <person name="Heimberg A.M."/>
            <person name="Jansen H.J."/>
            <person name="McCleary R.J."/>
            <person name="Kerkkamp H.M."/>
            <person name="Vos R.A."/>
            <person name="Guerreiro I."/>
            <person name="Calvete J.J."/>
            <person name="Wuster W."/>
            <person name="Woods A.E."/>
            <person name="Logan J.M."/>
            <person name="Harrison R.A."/>
            <person name="Castoe T.A."/>
            <person name="de Koning A.P."/>
            <person name="Pollock D.D."/>
            <person name="Yandell M."/>
            <person name="Calderon D."/>
            <person name="Renjifo C."/>
            <person name="Currier R.B."/>
            <person name="Salgado D."/>
            <person name="Pla D."/>
            <person name="Sanz L."/>
            <person name="Hyder A.S."/>
            <person name="Ribeiro J.M."/>
            <person name="Arntzen J.W."/>
            <person name="van den Thillart G.E."/>
            <person name="Boetzer M."/>
            <person name="Pirovano W."/>
            <person name="Dirks R.P."/>
            <person name="Spaink H.P."/>
            <person name="Duboule D."/>
            <person name="McGlinn E."/>
            <person name="Kini R.M."/>
            <person name="Richardson M.K."/>
        </authorList>
    </citation>
    <scope>NUCLEOTIDE SEQUENCE</scope>
    <source>
        <tissue evidence="7">Blood</tissue>
    </source>
</reference>
<evidence type="ECO:0000313" key="7">
    <source>
        <dbReference type="EMBL" id="ETE56713.1"/>
    </source>
</evidence>
<dbReference type="OrthoDB" id="10006023at2759"/>
<evidence type="ECO:0000256" key="3">
    <source>
        <dbReference type="ARBA" id="ARBA00022490"/>
    </source>
</evidence>
<gene>
    <name evidence="7" type="ORF">L345_17575</name>
</gene>
<accession>V8N4X2</accession>
<keyword evidence="3" id="KW-0963">Cytoplasm</keyword>
<dbReference type="InterPro" id="IPR011990">
    <property type="entry name" value="TPR-like_helical_dom_sf"/>
</dbReference>
<dbReference type="Pfam" id="PF13174">
    <property type="entry name" value="TPR_6"/>
    <property type="match status" value="1"/>
</dbReference>
<dbReference type="GO" id="GO:0005778">
    <property type="term" value="C:peroxisomal membrane"/>
    <property type="evidence" value="ECO:0007669"/>
    <property type="project" value="TreeGrafter"/>
</dbReference>
<feature type="repeat" description="TPR" evidence="6">
    <location>
        <begin position="7"/>
        <end position="40"/>
    </location>
</feature>
<comment type="subcellular location">
    <subcellularLocation>
        <location evidence="1">Cytoplasm</location>
    </subcellularLocation>
</comment>
<dbReference type="InterPro" id="IPR024111">
    <property type="entry name" value="PEX5/PEX5L"/>
</dbReference>
<keyword evidence="8" id="KW-1185">Reference proteome</keyword>
<keyword evidence="5 6" id="KW-0802">TPR repeat</keyword>
<evidence type="ECO:0000256" key="2">
    <source>
        <dbReference type="ARBA" id="ARBA00005348"/>
    </source>
</evidence>
<dbReference type="PROSITE" id="PS50005">
    <property type="entry name" value="TPR"/>
    <property type="match status" value="1"/>
</dbReference>
<dbReference type="Gene3D" id="1.25.40.10">
    <property type="entry name" value="Tetratricopeptide repeat domain"/>
    <property type="match status" value="1"/>
</dbReference>
<comment type="caution">
    <text evidence="7">The sequence shown here is derived from an EMBL/GenBank/DDBJ whole genome shotgun (WGS) entry which is preliminary data.</text>
</comment>
<dbReference type="GO" id="GO:0005829">
    <property type="term" value="C:cytosol"/>
    <property type="evidence" value="ECO:0007669"/>
    <property type="project" value="TreeGrafter"/>
</dbReference>
<dbReference type="Proteomes" id="UP000018936">
    <property type="component" value="Unassembled WGS sequence"/>
</dbReference>
<feature type="non-terminal residue" evidence="7">
    <location>
        <position position="1"/>
    </location>
</feature>
<keyword evidence="4" id="KW-0677">Repeat</keyword>
<evidence type="ECO:0000256" key="4">
    <source>
        <dbReference type="ARBA" id="ARBA00022737"/>
    </source>
</evidence>
<dbReference type="GO" id="GO:0016560">
    <property type="term" value="P:protein import into peroxisome matrix, docking"/>
    <property type="evidence" value="ECO:0007669"/>
    <property type="project" value="TreeGrafter"/>
</dbReference>
<protein>
    <recommendedName>
        <fullName evidence="9">Tetratricopeptide repeat protein</fullName>
    </recommendedName>
</protein>
<dbReference type="Pfam" id="PF13181">
    <property type="entry name" value="TPR_8"/>
    <property type="match status" value="1"/>
</dbReference>
<evidence type="ECO:0000256" key="6">
    <source>
        <dbReference type="PROSITE-ProRule" id="PRU00339"/>
    </source>
</evidence>
<dbReference type="AlphaFoldDB" id="V8N4X2"/>
<dbReference type="EMBL" id="AZIM01013917">
    <property type="protein sequence ID" value="ETE56713.1"/>
    <property type="molecule type" value="Genomic_DNA"/>
</dbReference>
<dbReference type="PANTHER" id="PTHR10130">
    <property type="entry name" value="PEROXISOMAL TARGETING SIGNAL 1 RECEPTOR PEX5"/>
    <property type="match status" value="1"/>
</dbReference>
<evidence type="ECO:0000256" key="5">
    <source>
        <dbReference type="ARBA" id="ARBA00022803"/>
    </source>
</evidence>
<sequence>MLKLPILQAWQFLGITQAENENEQGAIVALQRCLELQPNNLKALMALAVSFTNTGHQQEACEVLRSWIKQNPKYRFLFRSKKGSPVLPRRMSKTADESSLLEEVKELFLEGAHHNGELVDPDLQTGLGVLFHLNGEFNRAIDAFNAALTVRPE</sequence>
<dbReference type="PANTHER" id="PTHR10130:SF1">
    <property type="entry name" value="PEX5-RELATED PROTEIN"/>
    <property type="match status" value="1"/>
</dbReference>
<evidence type="ECO:0000256" key="1">
    <source>
        <dbReference type="ARBA" id="ARBA00004496"/>
    </source>
</evidence>
<dbReference type="PROSITE" id="PS50293">
    <property type="entry name" value="TPR_REGION"/>
    <property type="match status" value="1"/>
</dbReference>
<evidence type="ECO:0000313" key="8">
    <source>
        <dbReference type="Proteomes" id="UP000018936"/>
    </source>
</evidence>
<evidence type="ECO:0008006" key="9">
    <source>
        <dbReference type="Google" id="ProtNLM"/>
    </source>
</evidence>
<dbReference type="GO" id="GO:0005052">
    <property type="term" value="F:peroxisome matrix targeting signal-1 binding"/>
    <property type="evidence" value="ECO:0007669"/>
    <property type="project" value="TreeGrafter"/>
</dbReference>